<dbReference type="PANTHER" id="PTHR46018">
    <property type="entry name" value="ZINC PHOSPHODIESTERASE ELAC PROTEIN 1"/>
    <property type="match status" value="1"/>
</dbReference>
<dbReference type="PANTHER" id="PTHR46018:SF2">
    <property type="entry name" value="ZINC PHOSPHODIESTERASE ELAC PROTEIN 1"/>
    <property type="match status" value="1"/>
</dbReference>
<proteinExistence type="predicted"/>
<dbReference type="EMBL" id="WDCP01000007">
    <property type="protein sequence ID" value="KAB6340813.1"/>
    <property type="molecule type" value="Genomic_DNA"/>
</dbReference>
<dbReference type="RefSeq" id="WP_151926706.1">
    <property type="nucleotide sequence ID" value="NZ_JABFCE010000008.1"/>
</dbReference>
<evidence type="ECO:0000313" key="3">
    <source>
        <dbReference type="Proteomes" id="UP000438288"/>
    </source>
</evidence>
<dbReference type="GO" id="GO:0042781">
    <property type="term" value="F:3'-tRNA processing endoribonuclease activity"/>
    <property type="evidence" value="ECO:0007669"/>
    <property type="project" value="TreeGrafter"/>
</dbReference>
<accession>A0A7J5QF22</accession>
<organism evidence="2 3">
    <name type="scientific">Bacteroides xylanisolvens</name>
    <dbReference type="NCBI Taxonomy" id="371601"/>
    <lineage>
        <taxon>Bacteria</taxon>
        <taxon>Pseudomonadati</taxon>
        <taxon>Bacteroidota</taxon>
        <taxon>Bacteroidia</taxon>
        <taxon>Bacteroidales</taxon>
        <taxon>Bacteroidaceae</taxon>
        <taxon>Bacteroides</taxon>
    </lineage>
</organism>
<dbReference type="SUPFAM" id="SSF56281">
    <property type="entry name" value="Metallo-hydrolase/oxidoreductase"/>
    <property type="match status" value="1"/>
</dbReference>
<dbReference type="AlphaFoldDB" id="A0A7J5QF22"/>
<gene>
    <name evidence="2" type="ORF">GAZ43_05715</name>
</gene>
<comment type="caution">
    <text evidence="2">The sequence shown here is derived from an EMBL/GenBank/DDBJ whole genome shotgun (WGS) entry which is preliminary data.</text>
</comment>
<dbReference type="InterPro" id="IPR001279">
    <property type="entry name" value="Metallo-B-lactamas"/>
</dbReference>
<evidence type="ECO:0000259" key="1">
    <source>
        <dbReference type="SMART" id="SM00849"/>
    </source>
</evidence>
<protein>
    <submittedName>
        <fullName evidence="2">MBL fold metallo-hydrolase</fullName>
    </submittedName>
</protein>
<reference evidence="2 3" key="1">
    <citation type="journal article" date="2019" name="Nat. Med.">
        <title>A library of human gut bacterial isolates paired with longitudinal multiomics data enables mechanistic microbiome research.</title>
        <authorList>
            <person name="Poyet M."/>
            <person name="Groussin M."/>
            <person name="Gibbons S.M."/>
            <person name="Avila-Pacheco J."/>
            <person name="Jiang X."/>
            <person name="Kearney S.M."/>
            <person name="Perrotta A.R."/>
            <person name="Berdy B."/>
            <person name="Zhao S."/>
            <person name="Lieberman T.D."/>
            <person name="Swanson P.K."/>
            <person name="Smith M."/>
            <person name="Roesemann S."/>
            <person name="Alexander J.E."/>
            <person name="Rich S.A."/>
            <person name="Livny J."/>
            <person name="Vlamakis H."/>
            <person name="Clish C."/>
            <person name="Bullock K."/>
            <person name="Deik A."/>
            <person name="Scott J."/>
            <person name="Pierce K.A."/>
            <person name="Xavier R.J."/>
            <person name="Alm E.J."/>
        </authorList>
    </citation>
    <scope>NUCLEOTIDE SEQUENCE [LARGE SCALE GENOMIC DNA]</scope>
    <source>
        <strain evidence="2 3">BIOML-A16</strain>
    </source>
</reference>
<dbReference type="InterPro" id="IPR036866">
    <property type="entry name" value="RibonucZ/Hydroxyglut_hydro"/>
</dbReference>
<dbReference type="Gene3D" id="3.60.15.10">
    <property type="entry name" value="Ribonuclease Z/Hydroxyacylglutathione hydrolase-like"/>
    <property type="match status" value="1"/>
</dbReference>
<evidence type="ECO:0000313" key="2">
    <source>
        <dbReference type="EMBL" id="KAB6340813.1"/>
    </source>
</evidence>
<keyword evidence="2" id="KW-0378">Hydrolase</keyword>
<dbReference type="SMART" id="SM00849">
    <property type="entry name" value="Lactamase_B"/>
    <property type="match status" value="1"/>
</dbReference>
<name>A0A7J5QF22_9BACE</name>
<sequence>MTTKEMNEIETELIMLGTGNATVTKCYNTCFILKTKETVLLVDAGGGNGILNQLEKVDVPIDSIHDMFVTHAHTDHILGAVWMIRIIAQWASNGHYSGRFRVYGHDKVLMVLDQICRMTLPVSVIGAINKYVEFCDVKHGDTLRLGDLNVQFFDIASTKEKQFGFRALLPDGKSLACLGDEPYNEQNRAYAEGVDWLLCEAFCLYADRERFKPYEKHHSTAQDAGRLAQQLGVKNLLLYHTEDKTLETRKKSYTEEASREFSGMVYVPDDLEKILL</sequence>
<feature type="domain" description="Metallo-beta-lactamase" evidence="1">
    <location>
        <begin position="27"/>
        <end position="218"/>
    </location>
</feature>
<dbReference type="Pfam" id="PF23023">
    <property type="entry name" value="Anti-Pycsar_Apyc1"/>
    <property type="match status" value="1"/>
</dbReference>
<dbReference type="Proteomes" id="UP000438288">
    <property type="component" value="Unassembled WGS sequence"/>
</dbReference>